<name>A0A379CG17_9FIRM</name>
<reference evidence="1 2" key="1">
    <citation type="submission" date="2018-06" db="EMBL/GenBank/DDBJ databases">
        <authorList>
            <consortium name="Pathogen Informatics"/>
            <person name="Doyle S."/>
        </authorList>
    </citation>
    <scope>NUCLEOTIDE SEQUENCE [LARGE SCALE GENOMIC DNA]</scope>
    <source>
        <strain evidence="1 2">NCTC11460</strain>
    </source>
</reference>
<protein>
    <submittedName>
        <fullName evidence="1">Uncharacterized protein conserved in bacteria (DUF2313)</fullName>
    </submittedName>
</protein>
<dbReference type="AlphaFoldDB" id="A0A379CG17"/>
<proteinExistence type="predicted"/>
<evidence type="ECO:0000313" key="2">
    <source>
        <dbReference type="Proteomes" id="UP000255101"/>
    </source>
</evidence>
<dbReference type="EMBL" id="UGTB01000004">
    <property type="protein sequence ID" value="SUB61049.1"/>
    <property type="molecule type" value="Genomic_DNA"/>
</dbReference>
<evidence type="ECO:0000313" key="1">
    <source>
        <dbReference type="EMBL" id="SUB61049.1"/>
    </source>
</evidence>
<dbReference type="InterPro" id="IPR018755">
    <property type="entry name" value="Phage_Mu_Gp48"/>
</dbReference>
<dbReference type="Proteomes" id="UP000255101">
    <property type="component" value="Unassembled WGS sequence"/>
</dbReference>
<organism evidence="1 2">
    <name type="scientific">Peptostreptococcus anaerobius</name>
    <dbReference type="NCBI Taxonomy" id="1261"/>
    <lineage>
        <taxon>Bacteria</taxon>
        <taxon>Bacillati</taxon>
        <taxon>Bacillota</taxon>
        <taxon>Clostridia</taxon>
        <taxon>Peptostreptococcales</taxon>
        <taxon>Peptostreptococcaceae</taxon>
        <taxon>Peptostreptococcus</taxon>
    </lineage>
</organism>
<accession>A0A379CG17</accession>
<dbReference type="Pfam" id="PF10076">
    <property type="entry name" value="Phage_Mu_Gp48"/>
    <property type="match status" value="1"/>
</dbReference>
<gene>
    <name evidence="1" type="ORF">NCTC11460_00966</name>
</gene>
<dbReference type="RefSeq" id="WP_002845602.1">
    <property type="nucleotide sequence ID" value="NZ_FOVA01000002.1"/>
</dbReference>
<sequence length="181" mass="21069">MFNLIELYPDHLQNKTISEILKVEQEQLELEEKAIDNLIREFFIDTATFSLDTWAKFAGIEDNPLLDLDIRRSNIKAALKAKETTTVEVIKNIAESYSNGTCEVIEDYANYKFAVKFTGTVGVPSRIDEIRKIIDKVKPAHLAYDFEFKYRTWDDIKALGKTWNEWKKLGKTWNDLREGEL</sequence>